<dbReference type="Pfam" id="PF13349">
    <property type="entry name" value="DUF4097"/>
    <property type="match status" value="1"/>
</dbReference>
<evidence type="ECO:0000313" key="4">
    <source>
        <dbReference type="Proteomes" id="UP000245762"/>
    </source>
</evidence>
<organism evidence="3 4">
    <name type="scientific">Flagellimonas aquimarina</name>
    <dbReference type="NCBI Taxonomy" id="2201895"/>
    <lineage>
        <taxon>Bacteria</taxon>
        <taxon>Pseudomonadati</taxon>
        <taxon>Bacteroidota</taxon>
        <taxon>Flavobacteriia</taxon>
        <taxon>Flavobacteriales</taxon>
        <taxon>Flavobacteriaceae</taxon>
        <taxon>Flagellimonas</taxon>
    </lineage>
</organism>
<reference evidence="3 4" key="1">
    <citation type="submission" date="2018-05" db="EMBL/GenBank/DDBJ databases">
        <title>Complete genome sequence of Flagellimonas aquimarina ECD12 isolated from seaweed Ecklonia cava.</title>
        <authorList>
            <person name="Choi S."/>
            <person name="Seong C."/>
        </authorList>
    </citation>
    <scope>NUCLEOTIDE SEQUENCE [LARGE SCALE GENOMIC DNA]</scope>
    <source>
        <strain evidence="3 4">ECD12</strain>
    </source>
</reference>
<feature type="domain" description="DUF4097" evidence="2">
    <location>
        <begin position="139"/>
        <end position="252"/>
    </location>
</feature>
<evidence type="ECO:0000259" key="2">
    <source>
        <dbReference type="Pfam" id="PF13349"/>
    </source>
</evidence>
<protein>
    <recommendedName>
        <fullName evidence="2">DUF4097 domain-containing protein</fullName>
    </recommendedName>
</protein>
<sequence length="280" mass="30703">MYSSKKYKVMKKAKFITVLAAMFIVSNIIAQEKTIDLFSVPLSNPSNSGKLVIEQISGSIHVEAYDGKEVVIKASFGSEKRHYIDEDTRDGMKRIQSSSLAISAEEKNNVVQIINEQWNKITNLEVKVPKNFSLKLSTVNDGNISVKGVNGEMEISNVNGKITLESVSGSASTDTVNGDIKVHFDSITKDANMAFSSLNGDVDITFPSSLKADVKAKSDMGEIFTDFDMQIAANKPEVNKNNSSGTYKVKIEQWVRGKINGGGPEMLFKTFNGDILIKSK</sequence>
<feature type="signal peptide" evidence="1">
    <location>
        <begin position="1"/>
        <end position="30"/>
    </location>
</feature>
<dbReference type="AlphaFoldDB" id="A0A316KYP4"/>
<dbReference type="EMBL" id="QGEG01000001">
    <property type="protein sequence ID" value="PWL39342.1"/>
    <property type="molecule type" value="Genomic_DNA"/>
</dbReference>
<feature type="chain" id="PRO_5016421598" description="DUF4097 domain-containing protein" evidence="1">
    <location>
        <begin position="31"/>
        <end position="280"/>
    </location>
</feature>
<evidence type="ECO:0000256" key="1">
    <source>
        <dbReference type="SAM" id="SignalP"/>
    </source>
</evidence>
<keyword evidence="1" id="KW-0732">Signal</keyword>
<accession>A0A316KYP4</accession>
<gene>
    <name evidence="3" type="ORF">DKG77_00445</name>
</gene>
<keyword evidence="4" id="KW-1185">Reference proteome</keyword>
<evidence type="ECO:0000313" key="3">
    <source>
        <dbReference type="EMBL" id="PWL39342.1"/>
    </source>
</evidence>
<name>A0A316KYP4_9FLAO</name>
<comment type="caution">
    <text evidence="3">The sequence shown here is derived from an EMBL/GenBank/DDBJ whole genome shotgun (WGS) entry which is preliminary data.</text>
</comment>
<proteinExistence type="predicted"/>
<dbReference type="InterPro" id="IPR025164">
    <property type="entry name" value="Toastrack_DUF4097"/>
</dbReference>
<dbReference type="Proteomes" id="UP000245762">
    <property type="component" value="Unassembled WGS sequence"/>
</dbReference>
<dbReference type="OrthoDB" id="787698at2"/>